<reference evidence="5" key="1">
    <citation type="submission" date="2018-05" db="EMBL/GenBank/DDBJ databases">
        <authorList>
            <person name="Lanie J.A."/>
            <person name="Ng W.-L."/>
            <person name="Kazmierczak K.M."/>
            <person name="Andrzejewski T.M."/>
            <person name="Davidsen T.M."/>
            <person name="Wayne K.J."/>
            <person name="Tettelin H."/>
            <person name="Glass J.I."/>
            <person name="Rusch D."/>
            <person name="Podicherti R."/>
            <person name="Tsui H.-C.T."/>
            <person name="Winkler M.E."/>
        </authorList>
    </citation>
    <scope>NUCLEOTIDE SEQUENCE</scope>
</reference>
<dbReference type="InterPro" id="IPR050765">
    <property type="entry name" value="Riboflavin_Biosynth_HTPR"/>
</dbReference>
<proteinExistence type="predicted"/>
<dbReference type="Gene3D" id="3.40.430.10">
    <property type="entry name" value="Dihydrofolate Reductase, subunit A"/>
    <property type="match status" value="1"/>
</dbReference>
<organism evidence="5">
    <name type="scientific">marine metagenome</name>
    <dbReference type="NCBI Taxonomy" id="408172"/>
    <lineage>
        <taxon>unclassified sequences</taxon>
        <taxon>metagenomes</taxon>
        <taxon>ecological metagenomes</taxon>
    </lineage>
</organism>
<dbReference type="GO" id="GO:0008703">
    <property type="term" value="F:5-amino-6-(5-phosphoribosylamino)uracil reductase activity"/>
    <property type="evidence" value="ECO:0007669"/>
    <property type="project" value="InterPro"/>
</dbReference>
<sequence length="281" mass="30414">MKTIDERTAWHLLRAVPPGCTVKNPSARIYHHSSPDAWLQVQTGGAWEASAPVTHEARVLLDLFLPLQLQTELVIAQTGQSLDGRIATESGHSHYVTGAADIRRLHRLRAIVDAVVVGAGTVAADDPHLTVRAVDGNNPVRVVLDPKNRLDRNKHVFSDGAARTLVVHQTSDHAGRAASPQNDDTLLLPIVDTRATNNPDGFASFDPKVILEALNIRGYKRILIEGGGITISRFLQADVLDRLHVTVAPLLIGSGRPALSLTPIASLQQALRPACRHFHLG</sequence>
<feature type="non-terminal residue" evidence="5">
    <location>
        <position position="281"/>
    </location>
</feature>
<evidence type="ECO:0000313" key="5">
    <source>
        <dbReference type="EMBL" id="SUZ93186.1"/>
    </source>
</evidence>
<evidence type="ECO:0000259" key="4">
    <source>
        <dbReference type="Pfam" id="PF01872"/>
    </source>
</evidence>
<gene>
    <name evidence="5" type="ORF">METZ01_LOCUS46040</name>
</gene>
<evidence type="ECO:0000256" key="3">
    <source>
        <dbReference type="ARBA" id="ARBA00023002"/>
    </source>
</evidence>
<feature type="non-terminal residue" evidence="5">
    <location>
        <position position="1"/>
    </location>
</feature>
<keyword evidence="2" id="KW-0521">NADP</keyword>
<dbReference type="GO" id="GO:0009231">
    <property type="term" value="P:riboflavin biosynthetic process"/>
    <property type="evidence" value="ECO:0007669"/>
    <property type="project" value="InterPro"/>
</dbReference>
<dbReference type="PANTHER" id="PTHR38011:SF7">
    <property type="entry name" value="2,5-DIAMINO-6-RIBOSYLAMINO-4(3H)-PYRIMIDINONE 5'-PHOSPHATE REDUCTASE"/>
    <property type="match status" value="1"/>
</dbReference>
<name>A0A381RMT7_9ZZZZ</name>
<protein>
    <recommendedName>
        <fullName evidence="4">Bacterial bifunctional deaminase-reductase C-terminal domain-containing protein</fullName>
    </recommendedName>
</protein>
<dbReference type="Pfam" id="PF01872">
    <property type="entry name" value="RibD_C"/>
    <property type="match status" value="1"/>
</dbReference>
<dbReference type="InterPro" id="IPR024072">
    <property type="entry name" value="DHFR-like_dom_sf"/>
</dbReference>
<dbReference type="InterPro" id="IPR002734">
    <property type="entry name" value="RibDG_C"/>
</dbReference>
<keyword evidence="3" id="KW-0560">Oxidoreductase</keyword>
<feature type="domain" description="Bacterial bifunctional deaminase-reductase C-terminal" evidence="4">
    <location>
        <begin position="74"/>
        <end position="266"/>
    </location>
</feature>
<dbReference type="AlphaFoldDB" id="A0A381RMT7"/>
<evidence type="ECO:0000256" key="2">
    <source>
        <dbReference type="ARBA" id="ARBA00022857"/>
    </source>
</evidence>
<accession>A0A381RMT7</accession>
<evidence type="ECO:0000256" key="1">
    <source>
        <dbReference type="ARBA" id="ARBA00005104"/>
    </source>
</evidence>
<dbReference type="SUPFAM" id="SSF53597">
    <property type="entry name" value="Dihydrofolate reductase-like"/>
    <property type="match status" value="1"/>
</dbReference>
<comment type="pathway">
    <text evidence="1">Cofactor biosynthesis; riboflavin biosynthesis.</text>
</comment>
<dbReference type="EMBL" id="UINC01002125">
    <property type="protein sequence ID" value="SUZ93186.1"/>
    <property type="molecule type" value="Genomic_DNA"/>
</dbReference>
<dbReference type="PANTHER" id="PTHR38011">
    <property type="entry name" value="DIHYDROFOLATE REDUCTASE FAMILY PROTEIN (AFU_ORTHOLOGUE AFUA_8G06820)"/>
    <property type="match status" value="1"/>
</dbReference>